<organism evidence="4 5">
    <name type="scientific">Allomyces macrogynus (strain ATCC 38327)</name>
    <name type="common">Allomyces javanicus var. macrogynus</name>
    <dbReference type="NCBI Taxonomy" id="578462"/>
    <lineage>
        <taxon>Eukaryota</taxon>
        <taxon>Fungi</taxon>
        <taxon>Fungi incertae sedis</taxon>
        <taxon>Blastocladiomycota</taxon>
        <taxon>Blastocladiomycetes</taxon>
        <taxon>Blastocladiales</taxon>
        <taxon>Blastocladiaceae</taxon>
        <taxon>Allomyces</taxon>
    </lineage>
</organism>
<dbReference type="Proteomes" id="UP000054350">
    <property type="component" value="Unassembled WGS sequence"/>
</dbReference>
<evidence type="ECO:0000313" key="5">
    <source>
        <dbReference type="Proteomes" id="UP000054350"/>
    </source>
</evidence>
<accession>A0A0L0SYH9</accession>
<reference evidence="4 5" key="1">
    <citation type="submission" date="2009-11" db="EMBL/GenBank/DDBJ databases">
        <title>Annotation of Allomyces macrogynus ATCC 38327.</title>
        <authorList>
            <consortium name="The Broad Institute Genome Sequencing Platform"/>
            <person name="Russ C."/>
            <person name="Cuomo C."/>
            <person name="Burger G."/>
            <person name="Gray M.W."/>
            <person name="Holland P.W.H."/>
            <person name="King N."/>
            <person name="Lang F.B.F."/>
            <person name="Roger A.J."/>
            <person name="Ruiz-Trillo I."/>
            <person name="Young S.K."/>
            <person name="Zeng Q."/>
            <person name="Gargeya S."/>
            <person name="Fitzgerald M."/>
            <person name="Haas B."/>
            <person name="Abouelleil A."/>
            <person name="Alvarado L."/>
            <person name="Arachchi H.M."/>
            <person name="Berlin A."/>
            <person name="Chapman S.B."/>
            <person name="Gearin G."/>
            <person name="Goldberg J."/>
            <person name="Griggs A."/>
            <person name="Gujja S."/>
            <person name="Hansen M."/>
            <person name="Heiman D."/>
            <person name="Howarth C."/>
            <person name="Larimer J."/>
            <person name="Lui A."/>
            <person name="MacDonald P.J.P."/>
            <person name="McCowen C."/>
            <person name="Montmayeur A."/>
            <person name="Murphy C."/>
            <person name="Neiman D."/>
            <person name="Pearson M."/>
            <person name="Priest M."/>
            <person name="Roberts A."/>
            <person name="Saif S."/>
            <person name="Shea T."/>
            <person name="Sisk P."/>
            <person name="Stolte C."/>
            <person name="Sykes S."/>
            <person name="Wortman J."/>
            <person name="Nusbaum C."/>
            <person name="Birren B."/>
        </authorList>
    </citation>
    <scope>NUCLEOTIDE SEQUENCE [LARGE SCALE GENOMIC DNA]</scope>
    <source>
        <strain evidence="4 5">ATCC 38327</strain>
    </source>
</reference>
<dbReference type="InterPro" id="IPR032675">
    <property type="entry name" value="LRR_dom_sf"/>
</dbReference>
<name>A0A0L0SYH9_ALLM3</name>
<proteinExistence type="predicted"/>
<evidence type="ECO:0008006" key="6">
    <source>
        <dbReference type="Google" id="ProtNLM"/>
    </source>
</evidence>
<sequence length="546" mass="59120">MPTSTTEHDRLDASTTHVVKTANLVENENVARAQTVLVLEQLPEIVLEKICAFLAPGPGLESIAHPLFCLARASPALYAIAIRALMKWPGHGVSWLMPLDGFGEPDTFAVYGLPSNSDCVPGSIAVCTVCGSPATACEQVETLLNQDPVITDPAALEQLAALFRRLEPHAPRVQPTTAAWFLIVDATPPEGAAINRVKRRELVRIAPQLIRELSFHMDIAPLPPFLTRLTISGEAIPMLNEHVGVFRNVPETLRDLTITRASEWMDKNTLHWLLAHLPRQLEILKLDAIHLDDADAAVLAITLPPRLHTLGLSHNDMTATGALSMIAHAPPTLTTLDVSENTLDRWGQDQAEIMTFLTTPARMDALLAARDACQGVTSLTLCHSFATYPAALTLIVPYMPRALTFLDIGNNSLPLETVDALARYIPPTLTHFGAAQCALNAERTAVLALGFPLTLITLDLHWNRDLGDAGIAALMRAWAPGPQLKKLDLRGCGVGDAAIRLLMGELGREVVVHFDGNKDVSDQVRSDVAATRPGWTINPADPELGV</sequence>
<dbReference type="SUPFAM" id="SSF52047">
    <property type="entry name" value="RNI-like"/>
    <property type="match status" value="1"/>
</dbReference>
<dbReference type="PANTHER" id="PTHR24113:SF12">
    <property type="entry name" value="RAN GTPASE-ACTIVATING PROTEIN 1"/>
    <property type="match status" value="1"/>
</dbReference>
<dbReference type="GO" id="GO:0005634">
    <property type="term" value="C:nucleus"/>
    <property type="evidence" value="ECO:0007669"/>
    <property type="project" value="TreeGrafter"/>
</dbReference>
<dbReference type="VEuPathDB" id="FungiDB:AMAG_12050"/>
<dbReference type="GO" id="GO:0005829">
    <property type="term" value="C:cytosol"/>
    <property type="evidence" value="ECO:0007669"/>
    <property type="project" value="TreeGrafter"/>
</dbReference>
<evidence type="ECO:0000256" key="2">
    <source>
        <dbReference type="ARBA" id="ARBA00022614"/>
    </source>
</evidence>
<dbReference type="GO" id="GO:0048471">
    <property type="term" value="C:perinuclear region of cytoplasm"/>
    <property type="evidence" value="ECO:0007669"/>
    <property type="project" value="TreeGrafter"/>
</dbReference>
<dbReference type="InterPro" id="IPR027038">
    <property type="entry name" value="RanGap"/>
</dbReference>
<dbReference type="GO" id="GO:0005096">
    <property type="term" value="F:GTPase activator activity"/>
    <property type="evidence" value="ECO:0007669"/>
    <property type="project" value="UniProtKB-KW"/>
</dbReference>
<keyword evidence="2" id="KW-0433">Leucine-rich repeat</keyword>
<dbReference type="PANTHER" id="PTHR24113">
    <property type="entry name" value="RAN GTPASE-ACTIVATING PROTEIN 1"/>
    <property type="match status" value="1"/>
</dbReference>
<reference evidence="5" key="2">
    <citation type="submission" date="2009-11" db="EMBL/GenBank/DDBJ databases">
        <title>The Genome Sequence of Allomyces macrogynus strain ATCC 38327.</title>
        <authorList>
            <consortium name="The Broad Institute Genome Sequencing Platform"/>
            <person name="Russ C."/>
            <person name="Cuomo C."/>
            <person name="Shea T."/>
            <person name="Young S.K."/>
            <person name="Zeng Q."/>
            <person name="Koehrsen M."/>
            <person name="Haas B."/>
            <person name="Borodovsky M."/>
            <person name="Guigo R."/>
            <person name="Alvarado L."/>
            <person name="Berlin A."/>
            <person name="Borenstein D."/>
            <person name="Chen Z."/>
            <person name="Engels R."/>
            <person name="Freedman E."/>
            <person name="Gellesch M."/>
            <person name="Goldberg J."/>
            <person name="Griggs A."/>
            <person name="Gujja S."/>
            <person name="Heiman D."/>
            <person name="Hepburn T."/>
            <person name="Howarth C."/>
            <person name="Jen D."/>
            <person name="Larson L."/>
            <person name="Lewis B."/>
            <person name="Mehta T."/>
            <person name="Park D."/>
            <person name="Pearson M."/>
            <person name="Roberts A."/>
            <person name="Saif S."/>
            <person name="Shenoy N."/>
            <person name="Sisk P."/>
            <person name="Stolte C."/>
            <person name="Sykes S."/>
            <person name="Walk T."/>
            <person name="White J."/>
            <person name="Yandava C."/>
            <person name="Burger G."/>
            <person name="Gray M.W."/>
            <person name="Holland P.W.H."/>
            <person name="King N."/>
            <person name="Lang F.B.F."/>
            <person name="Roger A.J."/>
            <person name="Ruiz-Trillo I."/>
            <person name="Lander E."/>
            <person name="Nusbaum C."/>
        </authorList>
    </citation>
    <scope>NUCLEOTIDE SEQUENCE [LARGE SCALE GENOMIC DNA]</scope>
    <source>
        <strain evidence="5">ATCC 38327</strain>
    </source>
</reference>
<keyword evidence="3" id="KW-0677">Repeat</keyword>
<dbReference type="AlphaFoldDB" id="A0A0L0SYH9"/>
<protein>
    <recommendedName>
        <fullName evidence="6">F-box domain-containing protein</fullName>
    </recommendedName>
</protein>
<gene>
    <name evidence="4" type="ORF">AMAG_12050</name>
</gene>
<dbReference type="Gene3D" id="3.80.10.10">
    <property type="entry name" value="Ribonuclease Inhibitor"/>
    <property type="match status" value="2"/>
</dbReference>
<evidence type="ECO:0000313" key="4">
    <source>
        <dbReference type="EMBL" id="KNE67598.1"/>
    </source>
</evidence>
<evidence type="ECO:0000256" key="3">
    <source>
        <dbReference type="ARBA" id="ARBA00022737"/>
    </source>
</evidence>
<dbReference type="Pfam" id="PF13516">
    <property type="entry name" value="LRR_6"/>
    <property type="match status" value="2"/>
</dbReference>
<dbReference type="InterPro" id="IPR001611">
    <property type="entry name" value="Leu-rich_rpt"/>
</dbReference>
<keyword evidence="5" id="KW-1185">Reference proteome</keyword>
<dbReference type="GO" id="GO:0006913">
    <property type="term" value="P:nucleocytoplasmic transport"/>
    <property type="evidence" value="ECO:0007669"/>
    <property type="project" value="TreeGrafter"/>
</dbReference>
<dbReference type="OrthoDB" id="5549681at2759"/>
<evidence type="ECO:0000256" key="1">
    <source>
        <dbReference type="ARBA" id="ARBA00022468"/>
    </source>
</evidence>
<keyword evidence="1" id="KW-0343">GTPase activation</keyword>
<dbReference type="GO" id="GO:0031267">
    <property type="term" value="F:small GTPase binding"/>
    <property type="evidence" value="ECO:0007669"/>
    <property type="project" value="TreeGrafter"/>
</dbReference>
<dbReference type="EMBL" id="GG745353">
    <property type="protein sequence ID" value="KNE67598.1"/>
    <property type="molecule type" value="Genomic_DNA"/>
</dbReference>